<feature type="chain" id="PRO_5038732859" evidence="1">
    <location>
        <begin position="17"/>
        <end position="126"/>
    </location>
</feature>
<evidence type="ECO:0000313" key="2">
    <source>
        <dbReference type="EMBL" id="TSI15587.1"/>
    </source>
</evidence>
<organism evidence="2 3">
    <name type="scientific">Brevibacterium aurantiacum</name>
    <dbReference type="NCBI Taxonomy" id="273384"/>
    <lineage>
        <taxon>Bacteria</taxon>
        <taxon>Bacillati</taxon>
        <taxon>Actinomycetota</taxon>
        <taxon>Actinomycetes</taxon>
        <taxon>Micrococcales</taxon>
        <taxon>Brevibacteriaceae</taxon>
        <taxon>Brevibacterium</taxon>
    </lineage>
</organism>
<keyword evidence="1" id="KW-0732">Signal</keyword>
<proteinExistence type="predicted"/>
<evidence type="ECO:0000313" key="3">
    <source>
        <dbReference type="Proteomes" id="UP000316406"/>
    </source>
</evidence>
<gene>
    <name evidence="2" type="ORF">FO013_12645</name>
</gene>
<dbReference type="Proteomes" id="UP000316406">
    <property type="component" value="Unassembled WGS sequence"/>
</dbReference>
<dbReference type="EMBL" id="VLTK01000006">
    <property type="protein sequence ID" value="TSI15587.1"/>
    <property type="molecule type" value="Genomic_DNA"/>
</dbReference>
<accession>A0A556CDP6</accession>
<dbReference type="RefSeq" id="WP_143922887.1">
    <property type="nucleotide sequence ID" value="NZ_VLTK01000006.1"/>
</dbReference>
<sequence length="126" mass="12205">MSLKASLLVSAGIVLAGGLSVGAAADASAAPVETAPSSSVSVDASIDADVKVNLDGSVDVVVKTGTPGETVELLADGAVVGSATADADGEAHIHLDASDLLDDLLSGLLDLKVSVDGEIIGSLDLP</sequence>
<dbReference type="AlphaFoldDB" id="A0A556CDP6"/>
<protein>
    <submittedName>
        <fullName evidence="2">Uncharacterized protein</fullName>
    </submittedName>
</protein>
<keyword evidence="3" id="KW-1185">Reference proteome</keyword>
<feature type="signal peptide" evidence="1">
    <location>
        <begin position="1"/>
        <end position="16"/>
    </location>
</feature>
<evidence type="ECO:0000256" key="1">
    <source>
        <dbReference type="SAM" id="SignalP"/>
    </source>
</evidence>
<comment type="caution">
    <text evidence="2">The sequence shown here is derived from an EMBL/GenBank/DDBJ whole genome shotgun (WGS) entry which is preliminary data.</text>
</comment>
<reference evidence="2 3" key="1">
    <citation type="submission" date="2019-07" db="EMBL/GenBank/DDBJ databases">
        <title>Draft genome sequence of Brevibacterium aurantiacum XU54 isolated from Xinjiang China.</title>
        <authorList>
            <person name="Xu X."/>
        </authorList>
    </citation>
    <scope>NUCLEOTIDE SEQUENCE [LARGE SCALE GENOMIC DNA]</scope>
    <source>
        <strain evidence="2 3">XU54</strain>
    </source>
</reference>
<name>A0A556CDP6_BREAU</name>